<keyword evidence="3" id="KW-1003">Cell membrane</keyword>
<feature type="transmembrane region" description="Helical" evidence="8">
    <location>
        <begin position="29"/>
        <end position="50"/>
    </location>
</feature>
<feature type="transmembrane region" description="Helical" evidence="8">
    <location>
        <begin position="126"/>
        <end position="144"/>
    </location>
</feature>
<dbReference type="AlphaFoldDB" id="A0A2V1KB25"/>
<evidence type="ECO:0000256" key="8">
    <source>
        <dbReference type="RuleBase" id="RU363032"/>
    </source>
</evidence>
<protein>
    <submittedName>
        <fullName evidence="10">Polyamine ABC transporter permease</fullName>
    </submittedName>
</protein>
<gene>
    <name evidence="10" type="ORF">DD236_06815</name>
</gene>
<comment type="caution">
    <text evidence="10">The sequence shown here is derived from an EMBL/GenBank/DDBJ whole genome shotgun (WGS) entry which is preliminary data.</text>
</comment>
<proteinExistence type="inferred from homology"/>
<feature type="transmembrane region" description="Helical" evidence="8">
    <location>
        <begin position="198"/>
        <end position="219"/>
    </location>
</feature>
<keyword evidence="7 8" id="KW-0472">Membrane</keyword>
<dbReference type="InterPro" id="IPR035906">
    <property type="entry name" value="MetI-like_sf"/>
</dbReference>
<feature type="transmembrane region" description="Helical" evidence="8">
    <location>
        <begin position="255"/>
        <end position="276"/>
    </location>
</feature>
<organism evidence="10 11">
    <name type="scientific">Ancrocorticia populi</name>
    <dbReference type="NCBI Taxonomy" id="2175228"/>
    <lineage>
        <taxon>Bacteria</taxon>
        <taxon>Bacillati</taxon>
        <taxon>Actinomycetota</taxon>
        <taxon>Actinomycetes</taxon>
        <taxon>Actinomycetales</taxon>
        <taxon>Actinomycetaceae</taxon>
        <taxon>Ancrocorticia</taxon>
    </lineage>
</organism>
<keyword evidence="4" id="KW-0997">Cell inner membrane</keyword>
<dbReference type="SUPFAM" id="SSF161098">
    <property type="entry name" value="MetI-like"/>
    <property type="match status" value="1"/>
</dbReference>
<keyword evidence="11" id="KW-1185">Reference proteome</keyword>
<sequence length="285" mass="30616">MMSNSSQPEPQPTVTIRTKARFRVPVRHVVLAIFVGLVALYLILPTLFIVPMSLNASPSLGTMTDGWTLAWYEQLFSNPVWADTALVSLQVGLSATAIATIAGTLLALALSRVVPQFRMALQGMSLAPMVVPPVILGIGLYILFLNLNLYGTMTGFVLGHAVLALPFVVVSVTASLAEFDPGQEKAALVLGANPRQTFFRVVFPQILPGVFSGALFGFVTSWDEVIVSTFLTAPGLRTLPVEMWTQSRTTLTPTLAALSTLLMFVSTGALILVNLLQGRKKGKSE</sequence>
<evidence type="ECO:0000313" key="10">
    <source>
        <dbReference type="EMBL" id="PWF26555.1"/>
    </source>
</evidence>
<feature type="transmembrane region" description="Helical" evidence="8">
    <location>
        <begin position="91"/>
        <end position="114"/>
    </location>
</feature>
<dbReference type="EMBL" id="QETB01000003">
    <property type="protein sequence ID" value="PWF26555.1"/>
    <property type="molecule type" value="Genomic_DNA"/>
</dbReference>
<evidence type="ECO:0000313" key="11">
    <source>
        <dbReference type="Proteomes" id="UP000245283"/>
    </source>
</evidence>
<evidence type="ECO:0000256" key="3">
    <source>
        <dbReference type="ARBA" id="ARBA00022475"/>
    </source>
</evidence>
<evidence type="ECO:0000256" key="5">
    <source>
        <dbReference type="ARBA" id="ARBA00022692"/>
    </source>
</evidence>
<comment type="similarity">
    <text evidence="8">Belongs to the binding-protein-dependent transport system permease family.</text>
</comment>
<dbReference type="CDD" id="cd06261">
    <property type="entry name" value="TM_PBP2"/>
    <property type="match status" value="1"/>
</dbReference>
<dbReference type="RefSeq" id="WP_109093628.1">
    <property type="nucleotide sequence ID" value="NZ_JBQDFL010000042.1"/>
</dbReference>
<dbReference type="GO" id="GO:0005886">
    <property type="term" value="C:plasma membrane"/>
    <property type="evidence" value="ECO:0007669"/>
    <property type="project" value="UniProtKB-SubCell"/>
</dbReference>
<dbReference type="PANTHER" id="PTHR43357">
    <property type="entry name" value="INNER MEMBRANE ABC TRANSPORTER PERMEASE PROTEIN YDCV"/>
    <property type="match status" value="1"/>
</dbReference>
<evidence type="ECO:0000259" key="9">
    <source>
        <dbReference type="PROSITE" id="PS50928"/>
    </source>
</evidence>
<evidence type="ECO:0000256" key="6">
    <source>
        <dbReference type="ARBA" id="ARBA00022989"/>
    </source>
</evidence>
<evidence type="ECO:0000256" key="4">
    <source>
        <dbReference type="ARBA" id="ARBA00022519"/>
    </source>
</evidence>
<dbReference type="Gene3D" id="1.10.3720.10">
    <property type="entry name" value="MetI-like"/>
    <property type="match status" value="1"/>
</dbReference>
<reference evidence="11" key="1">
    <citation type="submission" date="2018-05" db="EMBL/GenBank/DDBJ databases">
        <authorList>
            <person name="Li Y."/>
        </authorList>
    </citation>
    <scope>NUCLEOTIDE SEQUENCE [LARGE SCALE GENOMIC DNA]</scope>
    <source>
        <strain evidence="11">sk1b4</strain>
    </source>
</reference>
<evidence type="ECO:0000256" key="2">
    <source>
        <dbReference type="ARBA" id="ARBA00022448"/>
    </source>
</evidence>
<name>A0A2V1KB25_9ACTO</name>
<evidence type="ECO:0000256" key="7">
    <source>
        <dbReference type="ARBA" id="ARBA00023136"/>
    </source>
</evidence>
<keyword evidence="5 8" id="KW-0812">Transmembrane</keyword>
<dbReference type="Proteomes" id="UP000245283">
    <property type="component" value="Unassembled WGS sequence"/>
</dbReference>
<dbReference type="Pfam" id="PF00528">
    <property type="entry name" value="BPD_transp_1"/>
    <property type="match status" value="1"/>
</dbReference>
<comment type="subcellular location">
    <subcellularLocation>
        <location evidence="1">Cell inner membrane</location>
        <topology evidence="1">Multi-pass membrane protein</topology>
    </subcellularLocation>
    <subcellularLocation>
        <location evidence="8">Cell membrane</location>
        <topology evidence="8">Multi-pass membrane protein</topology>
    </subcellularLocation>
</comment>
<dbReference type="OrthoDB" id="6496035at2"/>
<dbReference type="PROSITE" id="PS50928">
    <property type="entry name" value="ABC_TM1"/>
    <property type="match status" value="1"/>
</dbReference>
<dbReference type="InterPro" id="IPR000515">
    <property type="entry name" value="MetI-like"/>
</dbReference>
<evidence type="ECO:0000256" key="1">
    <source>
        <dbReference type="ARBA" id="ARBA00004429"/>
    </source>
</evidence>
<feature type="transmembrane region" description="Helical" evidence="8">
    <location>
        <begin position="156"/>
        <end position="177"/>
    </location>
</feature>
<dbReference type="PANTHER" id="PTHR43357:SF4">
    <property type="entry name" value="INNER MEMBRANE ABC TRANSPORTER PERMEASE PROTEIN YDCV"/>
    <property type="match status" value="1"/>
</dbReference>
<dbReference type="GO" id="GO:0055085">
    <property type="term" value="P:transmembrane transport"/>
    <property type="evidence" value="ECO:0007669"/>
    <property type="project" value="InterPro"/>
</dbReference>
<feature type="domain" description="ABC transmembrane type-1" evidence="9">
    <location>
        <begin position="85"/>
        <end position="273"/>
    </location>
</feature>
<keyword evidence="2 8" id="KW-0813">Transport</keyword>
<keyword evidence="6 8" id="KW-1133">Transmembrane helix</keyword>
<accession>A0A2V1KB25</accession>